<sequence>MQEIASHTIKIQKKLMTKDLLEIHTFAIHRDINIFLYHQEAMADARDLPKLLSFFMIDPHDEVLLIIEGNHAEQVYPKLIPLFSESKQIA</sequence>
<reference evidence="1" key="1">
    <citation type="submission" date="2023-06" db="EMBL/GenBank/DDBJ databases">
        <title>A Treasure from Seagulls: Isolation and Description of Aciduricobacillus qingdaonensis gen. nov., sp. nov., a Rare Obligately Uric Acid-utilizing Member in the Family Bacillaceae.</title>
        <authorList>
            <person name="Liu W."/>
            <person name="Wang B."/>
        </authorList>
    </citation>
    <scope>NUCLEOTIDE SEQUENCE</scope>
    <source>
        <strain evidence="1">44XB</strain>
    </source>
</reference>
<evidence type="ECO:0000313" key="1">
    <source>
        <dbReference type="EMBL" id="WLV25615.1"/>
    </source>
</evidence>
<dbReference type="InterPro" id="IPR035895">
    <property type="entry name" value="HPr-like_sf"/>
</dbReference>
<protein>
    <recommendedName>
        <fullName evidence="3">HPr family phosphocarrier protein</fullName>
    </recommendedName>
</protein>
<dbReference type="EMBL" id="CP129113">
    <property type="protein sequence ID" value="WLV25615.1"/>
    <property type="molecule type" value="Genomic_DNA"/>
</dbReference>
<gene>
    <name evidence="1" type="ORF">QR721_05250</name>
</gene>
<organism evidence="1 2">
    <name type="scientific">Aciduricibacillus chroicocephali</name>
    <dbReference type="NCBI Taxonomy" id="3054939"/>
    <lineage>
        <taxon>Bacteria</taxon>
        <taxon>Bacillati</taxon>
        <taxon>Bacillota</taxon>
        <taxon>Bacilli</taxon>
        <taxon>Bacillales</taxon>
        <taxon>Bacillaceae</taxon>
        <taxon>Aciduricibacillus</taxon>
    </lineage>
</organism>
<accession>A0ABY9KY83</accession>
<evidence type="ECO:0000313" key="2">
    <source>
        <dbReference type="Proteomes" id="UP001180087"/>
    </source>
</evidence>
<dbReference type="RefSeq" id="WP_348029407.1">
    <property type="nucleotide sequence ID" value="NZ_CP129113.1"/>
</dbReference>
<dbReference type="Proteomes" id="UP001180087">
    <property type="component" value="Chromosome"/>
</dbReference>
<proteinExistence type="predicted"/>
<name>A0ABY9KY83_9BACI</name>
<dbReference type="SUPFAM" id="SSF55594">
    <property type="entry name" value="HPr-like"/>
    <property type="match status" value="1"/>
</dbReference>
<keyword evidence="2" id="KW-1185">Reference proteome</keyword>
<evidence type="ECO:0008006" key="3">
    <source>
        <dbReference type="Google" id="ProtNLM"/>
    </source>
</evidence>